<dbReference type="PRINTS" id="PR00463">
    <property type="entry name" value="EP450I"/>
</dbReference>
<dbReference type="GO" id="GO:0004497">
    <property type="term" value="F:monooxygenase activity"/>
    <property type="evidence" value="ECO:0007669"/>
    <property type="project" value="UniProtKB-KW"/>
</dbReference>
<evidence type="ECO:0000256" key="8">
    <source>
        <dbReference type="ARBA" id="ARBA00023004"/>
    </source>
</evidence>
<dbReference type="GO" id="GO:0020037">
    <property type="term" value="F:heme binding"/>
    <property type="evidence" value="ECO:0007669"/>
    <property type="project" value="InterPro"/>
</dbReference>
<evidence type="ECO:0000256" key="7">
    <source>
        <dbReference type="ARBA" id="ARBA00023002"/>
    </source>
</evidence>
<dbReference type="Gene3D" id="1.10.630.10">
    <property type="entry name" value="Cytochrome P450"/>
    <property type="match status" value="1"/>
</dbReference>
<proteinExistence type="predicted"/>
<evidence type="ECO:0000256" key="5">
    <source>
        <dbReference type="ARBA" id="ARBA00022723"/>
    </source>
</evidence>
<comment type="caution">
    <text evidence="12">The sequence shown here is derived from an EMBL/GenBank/DDBJ whole genome shotgun (WGS) entry which is preliminary data.</text>
</comment>
<keyword evidence="4 11" id="KW-0812">Transmembrane</keyword>
<dbReference type="PRINTS" id="PR00385">
    <property type="entry name" value="P450"/>
</dbReference>
<evidence type="ECO:0000313" key="12">
    <source>
        <dbReference type="EMBL" id="PHT27138.1"/>
    </source>
</evidence>
<feature type="transmembrane region" description="Helical" evidence="11">
    <location>
        <begin position="6"/>
        <end position="25"/>
    </location>
</feature>
<dbReference type="InterPro" id="IPR002401">
    <property type="entry name" value="Cyt_P450_E_grp-I"/>
</dbReference>
<reference evidence="13" key="2">
    <citation type="journal article" date="2017" name="J. Anim. Genet.">
        <title>Multiple reference genome sequences of hot pepper reveal the massive evolution of plant disease resistance genes by retroduplication.</title>
        <authorList>
            <person name="Kim S."/>
            <person name="Park J."/>
            <person name="Yeom S.-I."/>
            <person name="Kim Y.-M."/>
            <person name="Seo E."/>
            <person name="Kim K.-T."/>
            <person name="Kim M.-S."/>
            <person name="Lee J.M."/>
            <person name="Cheong K."/>
            <person name="Shin H.-S."/>
            <person name="Kim S.-B."/>
            <person name="Han K."/>
            <person name="Lee J."/>
            <person name="Park M."/>
            <person name="Lee H.-A."/>
            <person name="Lee H.-Y."/>
            <person name="Lee Y."/>
            <person name="Oh S."/>
            <person name="Lee J.H."/>
            <person name="Choi E."/>
            <person name="Choi E."/>
            <person name="Lee S.E."/>
            <person name="Jeon J."/>
            <person name="Kim H."/>
            <person name="Choi G."/>
            <person name="Song H."/>
            <person name="Lee J."/>
            <person name="Lee S.-C."/>
            <person name="Kwon J.-K."/>
            <person name="Lee H.-Y."/>
            <person name="Koo N."/>
            <person name="Hong Y."/>
            <person name="Kim R.W."/>
            <person name="Kang W.-H."/>
            <person name="Huh J.H."/>
            <person name="Kang B.-C."/>
            <person name="Yang T.-J."/>
            <person name="Lee Y.-H."/>
            <person name="Bennetzen J.L."/>
            <person name="Choi D."/>
        </authorList>
    </citation>
    <scope>NUCLEOTIDE SEQUENCE [LARGE SCALE GENOMIC DNA]</scope>
    <source>
        <strain evidence="13">cv. PBC81</strain>
    </source>
</reference>
<evidence type="ECO:0000256" key="3">
    <source>
        <dbReference type="ARBA" id="ARBA00022617"/>
    </source>
</evidence>
<evidence type="ECO:0000256" key="11">
    <source>
        <dbReference type="SAM" id="Phobius"/>
    </source>
</evidence>
<evidence type="ECO:0000256" key="6">
    <source>
        <dbReference type="ARBA" id="ARBA00022989"/>
    </source>
</evidence>
<dbReference type="GO" id="GO:0016705">
    <property type="term" value="F:oxidoreductase activity, acting on paired donors, with incorporation or reduction of molecular oxygen"/>
    <property type="evidence" value="ECO:0007669"/>
    <property type="project" value="InterPro"/>
</dbReference>
<dbReference type="Proteomes" id="UP000224567">
    <property type="component" value="Unassembled WGS sequence"/>
</dbReference>
<accession>A0A2G2V2K4</accession>
<comment type="subcellular location">
    <subcellularLocation>
        <location evidence="2">Membrane</location>
    </subcellularLocation>
</comment>
<dbReference type="InterPro" id="IPR036396">
    <property type="entry name" value="Cyt_P450_sf"/>
</dbReference>
<organism evidence="12 13">
    <name type="scientific">Capsicum baccatum</name>
    <name type="common">Peruvian pepper</name>
    <dbReference type="NCBI Taxonomy" id="33114"/>
    <lineage>
        <taxon>Eukaryota</taxon>
        <taxon>Viridiplantae</taxon>
        <taxon>Streptophyta</taxon>
        <taxon>Embryophyta</taxon>
        <taxon>Tracheophyta</taxon>
        <taxon>Spermatophyta</taxon>
        <taxon>Magnoliopsida</taxon>
        <taxon>eudicotyledons</taxon>
        <taxon>Gunneridae</taxon>
        <taxon>Pentapetalae</taxon>
        <taxon>asterids</taxon>
        <taxon>lamiids</taxon>
        <taxon>Solanales</taxon>
        <taxon>Solanaceae</taxon>
        <taxon>Solanoideae</taxon>
        <taxon>Capsiceae</taxon>
        <taxon>Capsicum</taxon>
    </lineage>
</organism>
<dbReference type="InterPro" id="IPR050651">
    <property type="entry name" value="Plant_Cytochrome_P450_Monoox"/>
</dbReference>
<dbReference type="GO" id="GO:0005506">
    <property type="term" value="F:iron ion binding"/>
    <property type="evidence" value="ECO:0007669"/>
    <property type="project" value="InterPro"/>
</dbReference>
<dbReference type="InterPro" id="IPR001128">
    <property type="entry name" value="Cyt_P450"/>
</dbReference>
<dbReference type="PANTHER" id="PTHR47947">
    <property type="entry name" value="CYTOCHROME P450 82C3-RELATED"/>
    <property type="match status" value="1"/>
</dbReference>
<reference evidence="12 13" key="1">
    <citation type="journal article" date="2017" name="Genome Biol.">
        <title>New reference genome sequences of hot pepper reveal the massive evolution of plant disease-resistance genes by retroduplication.</title>
        <authorList>
            <person name="Kim S."/>
            <person name="Park J."/>
            <person name="Yeom S.I."/>
            <person name="Kim Y.M."/>
            <person name="Seo E."/>
            <person name="Kim K.T."/>
            <person name="Kim M.S."/>
            <person name="Lee J.M."/>
            <person name="Cheong K."/>
            <person name="Shin H.S."/>
            <person name="Kim S.B."/>
            <person name="Han K."/>
            <person name="Lee J."/>
            <person name="Park M."/>
            <person name="Lee H.A."/>
            <person name="Lee H.Y."/>
            <person name="Lee Y."/>
            <person name="Oh S."/>
            <person name="Lee J.H."/>
            <person name="Choi E."/>
            <person name="Choi E."/>
            <person name="Lee S.E."/>
            <person name="Jeon J."/>
            <person name="Kim H."/>
            <person name="Choi G."/>
            <person name="Song H."/>
            <person name="Lee J."/>
            <person name="Lee S.C."/>
            <person name="Kwon J.K."/>
            <person name="Lee H.Y."/>
            <person name="Koo N."/>
            <person name="Hong Y."/>
            <person name="Kim R.W."/>
            <person name="Kang W.H."/>
            <person name="Huh J.H."/>
            <person name="Kang B.C."/>
            <person name="Yang T.J."/>
            <person name="Lee Y.H."/>
            <person name="Bennetzen J.L."/>
            <person name="Choi D."/>
        </authorList>
    </citation>
    <scope>NUCLEOTIDE SEQUENCE [LARGE SCALE GENOMIC DNA]</scope>
    <source>
        <strain evidence="13">cv. PBC81</strain>
        <tissue evidence="12">Leaf</tissue>
    </source>
</reference>
<dbReference type="Pfam" id="PF00067">
    <property type="entry name" value="p450"/>
    <property type="match status" value="1"/>
</dbReference>
<keyword evidence="10 11" id="KW-0472">Membrane</keyword>
<keyword evidence="7" id="KW-0560">Oxidoreductase</keyword>
<evidence type="ECO:0000256" key="10">
    <source>
        <dbReference type="ARBA" id="ARBA00023136"/>
    </source>
</evidence>
<keyword evidence="3" id="KW-0349">Heme</keyword>
<comment type="cofactor">
    <cofactor evidence="1">
        <name>heme</name>
        <dbReference type="ChEBI" id="CHEBI:30413"/>
    </cofactor>
</comment>
<evidence type="ECO:0008006" key="14">
    <source>
        <dbReference type="Google" id="ProtNLM"/>
    </source>
</evidence>
<dbReference type="PANTHER" id="PTHR47947:SF26">
    <property type="entry name" value="CYTOCHROME P450"/>
    <property type="match status" value="1"/>
</dbReference>
<protein>
    <recommendedName>
        <fullName evidence="14">Cytochrome</fullName>
    </recommendedName>
</protein>
<dbReference type="EMBL" id="MLFT02000526">
    <property type="protein sequence ID" value="PHT27138.1"/>
    <property type="molecule type" value="Genomic_DNA"/>
</dbReference>
<evidence type="ECO:0000313" key="13">
    <source>
        <dbReference type="Proteomes" id="UP000224567"/>
    </source>
</evidence>
<keyword evidence="13" id="KW-1185">Reference proteome</keyword>
<dbReference type="GO" id="GO:0016020">
    <property type="term" value="C:membrane"/>
    <property type="evidence" value="ECO:0007669"/>
    <property type="project" value="UniProtKB-SubCell"/>
</dbReference>
<keyword evidence="6 11" id="KW-1133">Transmembrane helix</keyword>
<evidence type="ECO:0000256" key="2">
    <source>
        <dbReference type="ARBA" id="ARBA00004370"/>
    </source>
</evidence>
<dbReference type="OrthoDB" id="1280813at2759"/>
<evidence type="ECO:0000256" key="9">
    <source>
        <dbReference type="ARBA" id="ARBA00023033"/>
    </source>
</evidence>
<keyword evidence="8" id="KW-0408">Iron</keyword>
<evidence type="ECO:0000256" key="4">
    <source>
        <dbReference type="ARBA" id="ARBA00022692"/>
    </source>
</evidence>
<sequence>MNFFQIVHTLFSSFLFFFSLPKLLLSSKRKSRNVPEAGGAWPIIGHLHLLNGPQMPHKIFSHIADKYGPIFRLKLGVNQVVIVSDPKIAKECFTTNDMAFANRPKSIASEILGYNYALLGIALYGPYRRDIRKIATIELLSARRIEMFSDIREFEVKLAVKEIYNKSNKLNGVVKMEMKEWFANLIMNIMVKILFGVQYIDNDNKERSKAHKAIRRFVELFAAFVVAYFLPYLRWPDIGGHEKTMKETAKEIDIILEDWLAEHKRKRKSRVNKCGNEEDFMDVMLSICEDKDLPGGFDADTIIKATCMALLVGGTDTTIVTLTWTLSLLLNNYKALKKAQDELDTHVGKNIWVQESDLKNLVYLQAIVNESLRLYPAAPLLLPHESIEDSLAY</sequence>
<name>A0A2G2V2K4_CAPBA</name>
<gene>
    <name evidence="12" type="ORF">CQW23_33254</name>
</gene>
<dbReference type="AlphaFoldDB" id="A0A2G2V2K4"/>
<evidence type="ECO:0000256" key="1">
    <source>
        <dbReference type="ARBA" id="ARBA00001971"/>
    </source>
</evidence>
<keyword evidence="9" id="KW-0503">Monooxygenase</keyword>
<dbReference type="SUPFAM" id="SSF48264">
    <property type="entry name" value="Cytochrome P450"/>
    <property type="match status" value="1"/>
</dbReference>
<keyword evidence="5" id="KW-0479">Metal-binding</keyword>
<feature type="transmembrane region" description="Helical" evidence="11">
    <location>
        <begin position="213"/>
        <end position="233"/>
    </location>
</feature>